<gene>
    <name evidence="4" type="ORF">V202x_27360</name>
</gene>
<dbReference type="Pfam" id="PF07587">
    <property type="entry name" value="PSD1"/>
    <property type="match status" value="1"/>
</dbReference>
<organism evidence="4 5">
    <name type="scientific">Gimesia aquarii</name>
    <dbReference type="NCBI Taxonomy" id="2527964"/>
    <lineage>
        <taxon>Bacteria</taxon>
        <taxon>Pseudomonadati</taxon>
        <taxon>Planctomycetota</taxon>
        <taxon>Planctomycetia</taxon>
        <taxon>Planctomycetales</taxon>
        <taxon>Planctomycetaceae</taxon>
        <taxon>Gimesia</taxon>
    </lineage>
</organism>
<sequence>MKRTSSFKFSLKVKTLLFCVIVLFVELSVPLFGWTETNNTKPVQQDKVPAVEFRQQIQPILAKHCYACHGPDVQEGGLRLDQSEHAFKQLDSEATAIVPQHPEQSELLTRIISQEEDHQMPPEGERLKQEQIELIRKWIQQGAEWKKHWAFLPPKKSTPPKTRQSKWIKNPIDAFILSKLEQKGLSPAPPADRVTLIRRAYFNLTGLPPTPEEVDQFVNDQSPDAYEKLIDRLLASPRYGERWARHWLDLVRYADTNSFERDGAKPNAWRFRDYVIRSFNSDKPYDQFVKEQLAGDELENVSSETIIATGYYRLGLWDDEPADKLLSYYNEMDDIVSTTSQVFLGLTLNCARCHEHKIDPIPHEDYYSFLAFFHGLNSYGTRSDQRSFNQTDISDPEISTLYSKYDVEKKELKKKLFQLEQTGVKKMSAVDQRRSETHQRKKLLKEKLEQYLEPAQIKAYQAMKHEMQKLEKSRKQFPPRKMALSVSRSLKTPRETFVLLRGNPHVRGKKVEPGFPRIFGHNEIQIPPLDKDQKTSGRRRVLAEWIANPDNMLTSRVIVNRIWQHHFGRAIVQSPNNFGQLGMPPTHPELLDWLALEFVGRGQKFKSLHKLIMMSNTYQMSSQYSEQAAAIDPANDLFWRFNMRRLSAEEVRDSILKVNGRLNPKMYGPGFYPLISKEVLQGQSRPGEGWGKSSEEERARRSIYIFVKRSLVTPLLFNFDFADTDSTCAVRFVTTQPAQALGMINGDFVNQQAEHFANRIFEEVRNSHSEFVSRAIRLAYGRPPKMNEVDEGVRLINTLMKKHSLKEKQALEYFCLTILNRNEFVYLD</sequence>
<dbReference type="PANTHER" id="PTHR35889">
    <property type="entry name" value="CYCLOINULO-OLIGOSACCHARIDE FRUCTANOTRANSFERASE-RELATED"/>
    <property type="match status" value="1"/>
</dbReference>
<accession>A0A517WVX3</accession>
<feature type="domain" description="DUF1549" evidence="1">
    <location>
        <begin position="171"/>
        <end position="376"/>
    </location>
</feature>
<dbReference type="GO" id="GO:0009055">
    <property type="term" value="F:electron transfer activity"/>
    <property type="evidence" value="ECO:0007669"/>
    <property type="project" value="InterPro"/>
</dbReference>
<dbReference type="PANTHER" id="PTHR35889:SF3">
    <property type="entry name" value="F-BOX DOMAIN-CONTAINING PROTEIN"/>
    <property type="match status" value="1"/>
</dbReference>
<dbReference type="InterPro" id="IPR022655">
    <property type="entry name" value="DUF1553"/>
</dbReference>
<name>A0A517WVX3_9PLAN</name>
<dbReference type="InterPro" id="IPR011444">
    <property type="entry name" value="DUF1549"/>
</dbReference>
<evidence type="ECO:0000259" key="3">
    <source>
        <dbReference type="Pfam" id="PF07635"/>
    </source>
</evidence>
<dbReference type="OrthoDB" id="127107at2"/>
<dbReference type="InterPro" id="IPR036909">
    <property type="entry name" value="Cyt_c-like_dom_sf"/>
</dbReference>
<dbReference type="SUPFAM" id="SSF46626">
    <property type="entry name" value="Cytochrome c"/>
    <property type="match status" value="1"/>
</dbReference>
<dbReference type="EMBL" id="CP037422">
    <property type="protein sequence ID" value="QDU09362.1"/>
    <property type="molecule type" value="Genomic_DNA"/>
</dbReference>
<proteinExistence type="predicted"/>
<dbReference type="Gene3D" id="1.10.760.10">
    <property type="entry name" value="Cytochrome c-like domain"/>
    <property type="match status" value="1"/>
</dbReference>
<dbReference type="AlphaFoldDB" id="A0A517WVX3"/>
<dbReference type="GO" id="GO:0020037">
    <property type="term" value="F:heme binding"/>
    <property type="evidence" value="ECO:0007669"/>
    <property type="project" value="InterPro"/>
</dbReference>
<feature type="domain" description="DUF1553" evidence="2">
    <location>
        <begin position="538"/>
        <end position="794"/>
    </location>
</feature>
<feature type="domain" description="Cytochrome C Planctomycete-type" evidence="3">
    <location>
        <begin position="65"/>
        <end position="124"/>
    </location>
</feature>
<protein>
    <submittedName>
        <fullName evidence="4">Planctomycete cytochrome C</fullName>
    </submittedName>
</protein>
<dbReference type="Proteomes" id="UP000318384">
    <property type="component" value="Chromosome"/>
</dbReference>
<evidence type="ECO:0000259" key="1">
    <source>
        <dbReference type="Pfam" id="PF07583"/>
    </source>
</evidence>
<evidence type="ECO:0000259" key="2">
    <source>
        <dbReference type="Pfam" id="PF07587"/>
    </source>
</evidence>
<dbReference type="RefSeq" id="WP_145175453.1">
    <property type="nucleotide sequence ID" value="NZ_CP037422.1"/>
</dbReference>
<dbReference type="InterPro" id="IPR011429">
    <property type="entry name" value="Cyt_c_Planctomycete-type"/>
</dbReference>
<evidence type="ECO:0000313" key="4">
    <source>
        <dbReference type="EMBL" id="QDU09362.1"/>
    </source>
</evidence>
<dbReference type="Pfam" id="PF07583">
    <property type="entry name" value="PSCyt2"/>
    <property type="match status" value="1"/>
</dbReference>
<reference evidence="4 5" key="1">
    <citation type="submission" date="2019-03" db="EMBL/GenBank/DDBJ databases">
        <title>Deep-cultivation of Planctomycetes and their phenomic and genomic characterization uncovers novel biology.</title>
        <authorList>
            <person name="Wiegand S."/>
            <person name="Jogler M."/>
            <person name="Boedeker C."/>
            <person name="Pinto D."/>
            <person name="Vollmers J."/>
            <person name="Rivas-Marin E."/>
            <person name="Kohn T."/>
            <person name="Peeters S.H."/>
            <person name="Heuer A."/>
            <person name="Rast P."/>
            <person name="Oberbeckmann S."/>
            <person name="Bunk B."/>
            <person name="Jeske O."/>
            <person name="Meyerdierks A."/>
            <person name="Storesund J.E."/>
            <person name="Kallscheuer N."/>
            <person name="Luecker S."/>
            <person name="Lage O.M."/>
            <person name="Pohl T."/>
            <person name="Merkel B.J."/>
            <person name="Hornburger P."/>
            <person name="Mueller R.-W."/>
            <person name="Bruemmer F."/>
            <person name="Labrenz M."/>
            <person name="Spormann A.M."/>
            <person name="Op den Camp H."/>
            <person name="Overmann J."/>
            <person name="Amann R."/>
            <person name="Jetten M.S.M."/>
            <person name="Mascher T."/>
            <person name="Medema M.H."/>
            <person name="Devos D.P."/>
            <person name="Kaster A.-K."/>
            <person name="Ovreas L."/>
            <person name="Rohde M."/>
            <person name="Galperin M.Y."/>
            <person name="Jogler C."/>
        </authorList>
    </citation>
    <scope>NUCLEOTIDE SEQUENCE [LARGE SCALE GENOMIC DNA]</scope>
    <source>
        <strain evidence="4 5">V202</strain>
    </source>
</reference>
<dbReference type="Pfam" id="PF07635">
    <property type="entry name" value="PSCyt1"/>
    <property type="match status" value="1"/>
</dbReference>
<keyword evidence="5" id="KW-1185">Reference proteome</keyword>
<evidence type="ECO:0000313" key="5">
    <source>
        <dbReference type="Proteomes" id="UP000318384"/>
    </source>
</evidence>